<keyword evidence="2" id="KW-1185">Reference proteome</keyword>
<dbReference type="AlphaFoldDB" id="W4V8I7"/>
<dbReference type="EMBL" id="BAVR01000039">
    <property type="protein sequence ID" value="GAE89517.1"/>
    <property type="molecule type" value="Genomic_DNA"/>
</dbReference>
<dbReference type="STRING" id="1294263.JCM21531_3054"/>
<organism evidence="1 2">
    <name type="scientific">Acetivibrio straminisolvens JCM 21531</name>
    <dbReference type="NCBI Taxonomy" id="1294263"/>
    <lineage>
        <taxon>Bacteria</taxon>
        <taxon>Bacillati</taxon>
        <taxon>Bacillota</taxon>
        <taxon>Clostridia</taxon>
        <taxon>Eubacteriales</taxon>
        <taxon>Oscillospiraceae</taxon>
        <taxon>Acetivibrio</taxon>
    </lineage>
</organism>
<dbReference type="RefSeq" id="WP_038289784.1">
    <property type="nucleotide sequence ID" value="NZ_BAVR01000039.1"/>
</dbReference>
<accession>W4V8I7</accession>
<comment type="caution">
    <text evidence="1">The sequence shown here is derived from an EMBL/GenBank/DDBJ whole genome shotgun (WGS) entry which is preliminary data.</text>
</comment>
<sequence length="235" mass="27570">MAGKEYWLKRALRREAESYLRGAALSLKLFKEYERAAREIRKQINDFYARYASENGLSYEEAVKELNRKERQEWKGTIGDYVNRINNETDPEVKARLTAELDALSYSSQQSRLMAMEAQIQMTLNELYARGVAEMKAEFGETFKEAYYKKVYDIQQRVGFAREFAKVNTRMVEDVVSYPWSGSNFSERLWKNNQALIFNVREIITQGFIRGTGISEMSKQLSERWASHSRMLNAW</sequence>
<name>W4V8I7_9FIRM</name>
<evidence type="ECO:0000313" key="2">
    <source>
        <dbReference type="Proteomes" id="UP000019109"/>
    </source>
</evidence>
<proteinExistence type="predicted"/>
<protein>
    <submittedName>
        <fullName evidence="1">Phage protein</fullName>
    </submittedName>
</protein>
<evidence type="ECO:0000313" key="1">
    <source>
        <dbReference type="EMBL" id="GAE89517.1"/>
    </source>
</evidence>
<dbReference type="OrthoDB" id="9765386at2"/>
<reference evidence="1" key="1">
    <citation type="journal article" date="2014" name="Genome Announc.">
        <title>Draft Genome Sequence of Clostridium straminisolvens Strain JCM 21531T, Isolated from a Cellulose-Degrading Bacterial Community.</title>
        <authorList>
            <person name="Yuki M."/>
            <person name="Oshima K."/>
            <person name="Suda W."/>
            <person name="Sakamoto M."/>
            <person name="Kitamura K."/>
            <person name="Iida T."/>
            <person name="Hattori M."/>
            <person name="Ohkuma M."/>
        </authorList>
    </citation>
    <scope>NUCLEOTIDE SEQUENCE [LARGE SCALE GENOMIC DNA]</scope>
    <source>
        <strain evidence="1">JCM 21531</strain>
    </source>
</reference>
<dbReference type="Proteomes" id="UP000019109">
    <property type="component" value="Unassembled WGS sequence"/>
</dbReference>
<gene>
    <name evidence="1" type="ORF">JCM21531_3054</name>
</gene>